<dbReference type="KEGG" id="tfr:BR63_14700"/>
<evidence type="ECO:0000256" key="4">
    <source>
        <dbReference type="ARBA" id="ARBA00022759"/>
    </source>
</evidence>
<dbReference type="PANTHER" id="PTHR34276">
    <property type="entry name" value="MINI-RIBONUCLEASE 3"/>
    <property type="match status" value="1"/>
</dbReference>
<dbReference type="PANTHER" id="PTHR34276:SF1">
    <property type="entry name" value="MINI-RIBONUCLEASE 3"/>
    <property type="match status" value="1"/>
</dbReference>
<name>A0A7G6E8Q1_THEFR</name>
<keyword evidence="6" id="KW-0699">rRNA-binding</keyword>
<comment type="similarity">
    <text evidence="6">Belongs to the MrnC RNase family.</text>
</comment>
<keyword evidence="6" id="KW-0694">RNA-binding</keyword>
<keyword evidence="1 6" id="KW-0690">Ribosome biogenesis</keyword>
<reference evidence="8 9" key="1">
    <citation type="journal article" date="2019" name="Front. Microbiol.">
        <title>Thermoanaerosceptrum fracticalcis gen. nov. sp. nov., a Novel Fumarate-Fermenting Microorganism From a Deep Fractured Carbonate Aquifer of the US Great Basin.</title>
        <authorList>
            <person name="Hamilton-Brehm S.D."/>
            <person name="Stewart L.E."/>
            <person name="Zavarin M."/>
            <person name="Caldwell M."/>
            <person name="Lawson P.A."/>
            <person name="Onstott T.C."/>
            <person name="Grzymski J."/>
            <person name="Neveux I."/>
            <person name="Lollar B.S."/>
            <person name="Russell C.E."/>
            <person name="Moser D.P."/>
        </authorList>
    </citation>
    <scope>NUCLEOTIDE SEQUENCE [LARGE SCALE GENOMIC DNA]</scope>
    <source>
        <strain evidence="8 9">DRI-13</strain>
    </source>
</reference>
<keyword evidence="9" id="KW-1185">Reference proteome</keyword>
<evidence type="ECO:0000256" key="1">
    <source>
        <dbReference type="ARBA" id="ARBA00022517"/>
    </source>
</evidence>
<dbReference type="GO" id="GO:0005737">
    <property type="term" value="C:cytoplasm"/>
    <property type="evidence" value="ECO:0007669"/>
    <property type="project" value="UniProtKB-SubCell"/>
</dbReference>
<dbReference type="HAMAP" id="MF_01468">
    <property type="entry name" value="RNase_Mini_III"/>
    <property type="match status" value="1"/>
</dbReference>
<dbReference type="EMBL" id="CP045798">
    <property type="protein sequence ID" value="QNB48455.1"/>
    <property type="molecule type" value="Genomic_DNA"/>
</dbReference>
<keyword evidence="3 6" id="KW-0540">Nuclease</keyword>
<comment type="subcellular location">
    <subcellularLocation>
        <location evidence="6">Cytoplasm</location>
    </subcellularLocation>
</comment>
<evidence type="ECO:0000256" key="5">
    <source>
        <dbReference type="ARBA" id="ARBA00022801"/>
    </source>
</evidence>
<dbReference type="InterPro" id="IPR036389">
    <property type="entry name" value="RNase_III_sf"/>
</dbReference>
<dbReference type="Pfam" id="PF00636">
    <property type="entry name" value="Ribonuclease_3"/>
    <property type="match status" value="1"/>
</dbReference>
<comment type="cofactor">
    <cofactor evidence="6">
        <name>Mg(2+)</name>
        <dbReference type="ChEBI" id="CHEBI:18420"/>
    </cofactor>
</comment>
<evidence type="ECO:0000313" key="8">
    <source>
        <dbReference type="EMBL" id="QNB48455.1"/>
    </source>
</evidence>
<dbReference type="Gene3D" id="1.10.1520.10">
    <property type="entry name" value="Ribonuclease III domain"/>
    <property type="match status" value="1"/>
</dbReference>
<sequence>MPPLVLAYLGDAVFELYVRLYLVNKGITKTNSLHREAASLVKAASQAHFLQKLDGLLSDEEKDVARRGRNAKSGHVPKNAQVTEYRLSTGFETLLGYLFLLEREERITELLGHLLNEGNS</sequence>
<dbReference type="GO" id="GO:0006364">
    <property type="term" value="P:rRNA processing"/>
    <property type="evidence" value="ECO:0007669"/>
    <property type="project" value="UniProtKB-UniRule"/>
</dbReference>
<evidence type="ECO:0000259" key="7">
    <source>
        <dbReference type="Pfam" id="PF00636"/>
    </source>
</evidence>
<dbReference type="EC" id="3.1.26.-" evidence="6"/>
<comment type="function">
    <text evidence="6">Involved in correct processing of both the 5' and 3' ends of 23S rRNA precursor. Processes 30S rRNA precursor transcript even in absence of ribonuclease 3 (Rnc); Rnc processes 30S rRNA into smaller rRNA precursors.</text>
</comment>
<keyword evidence="6" id="KW-0460">Magnesium</keyword>
<dbReference type="GO" id="GO:0004525">
    <property type="term" value="F:ribonuclease III activity"/>
    <property type="evidence" value="ECO:0007669"/>
    <property type="project" value="InterPro"/>
</dbReference>
<dbReference type="AlphaFoldDB" id="A0A7G6E8Q1"/>
<keyword evidence="4 6" id="KW-0255">Endonuclease</keyword>
<dbReference type="InterPro" id="IPR000999">
    <property type="entry name" value="RNase_III_dom"/>
</dbReference>
<dbReference type="OrthoDB" id="46571at2"/>
<feature type="active site" evidence="6">
    <location>
        <position position="11"/>
    </location>
</feature>
<accession>A0A7G6E8Q1</accession>
<dbReference type="InterPro" id="IPR008226">
    <property type="entry name" value="Mini3_fam"/>
</dbReference>
<keyword evidence="2 6" id="KW-0698">rRNA processing</keyword>
<gene>
    <name evidence="6" type="primary">mrnC</name>
    <name evidence="8" type="ORF">BR63_14700</name>
</gene>
<dbReference type="SUPFAM" id="SSF69065">
    <property type="entry name" value="RNase III domain-like"/>
    <property type="match status" value="1"/>
</dbReference>
<organism evidence="8 9">
    <name type="scientific">Thermanaerosceptrum fracticalcis</name>
    <dbReference type="NCBI Taxonomy" id="1712410"/>
    <lineage>
        <taxon>Bacteria</taxon>
        <taxon>Bacillati</taxon>
        <taxon>Bacillota</taxon>
        <taxon>Clostridia</taxon>
        <taxon>Eubacteriales</taxon>
        <taxon>Peptococcaceae</taxon>
        <taxon>Thermanaerosceptrum</taxon>
    </lineage>
</organism>
<dbReference type="Proteomes" id="UP000515847">
    <property type="component" value="Chromosome"/>
</dbReference>
<proteinExistence type="inferred from homology"/>
<feature type="domain" description="RNase III" evidence="7">
    <location>
        <begin position="5"/>
        <end position="100"/>
    </location>
</feature>
<evidence type="ECO:0000313" key="9">
    <source>
        <dbReference type="Proteomes" id="UP000515847"/>
    </source>
</evidence>
<keyword evidence="5 6" id="KW-0378">Hydrolase</keyword>
<evidence type="ECO:0000256" key="6">
    <source>
        <dbReference type="HAMAP-Rule" id="MF_01468"/>
    </source>
</evidence>
<comment type="subunit">
    <text evidence="6">Homodimer.</text>
</comment>
<protein>
    <recommendedName>
        <fullName evidence="6">Mini-ribonuclease 3</fullName>
        <shortName evidence="6">Mini-3</shortName>
        <shortName evidence="6">Mini-RNase 3</shortName>
        <ecNumber evidence="6">3.1.26.-</ecNumber>
    </recommendedName>
    <alternativeName>
        <fullName evidence="6">Mini-RNase III</fullName>
        <shortName evidence="6">Mini-III</shortName>
    </alternativeName>
</protein>
<dbReference type="PIRSF" id="PIRSF005520">
    <property type="entry name" value="UCP005520"/>
    <property type="match status" value="1"/>
</dbReference>
<evidence type="ECO:0000256" key="2">
    <source>
        <dbReference type="ARBA" id="ARBA00022552"/>
    </source>
</evidence>
<dbReference type="GO" id="GO:0019843">
    <property type="term" value="F:rRNA binding"/>
    <property type="evidence" value="ECO:0007669"/>
    <property type="project" value="UniProtKB-UniRule"/>
</dbReference>
<evidence type="ECO:0000256" key="3">
    <source>
        <dbReference type="ARBA" id="ARBA00022722"/>
    </source>
</evidence>
<keyword evidence="6" id="KW-0963">Cytoplasm</keyword>